<sequence length="589" mass="68355">MNKQESDILNTLLLEPFINQRILAEVSGHSLGVVNRSLKELIKADYLDESIRPTVKAITEFKQKTPQRAVILAAGFGMRMVPINTEMPKGLLKVNGEPLIERIIKQLHEVGIKEIYVVVGFMKEKYEYLIDEYCVELVVNADYAAKNNLHSIKLVKEHLENAYIIPCDIWCDRNPFHRHELYSWYMVSDMVVNESNVRVNRKMELVTVPESSGGNAMIGICYLVKEDADTVAKCIEELCKNQRYDGAFWEEALYNKDRMIVLARVVHSADVVEINTYEQLREIDSNSNQLKTDAIQAICNALKAKPEAVTDITVLKKGMTNRSFLFTCKGKKYIMRIPGEGTDKLINRRQEAAVYQVIEGKHICDDIAYINPQNGYKITEFLEGARVCNPLNYEDVKKCMMRLHAFHDLKLKVNHEFDIFWQTEFYETLWDGMPSIYKDYEKTKANVLSLKPYIDAHVGEKVLTHIDAVPDNFLFVEKDGKEEIRLIDWEYAGMQDPHVDVAMFCIYSLYNKRQVDQLIAAYFTEGCSDEIRIKIYCYIAACGLLWSNWCEYKRNLGVEFGEYSLRQYRYAKDYYRIVQEELKKQGEEE</sequence>
<dbReference type="SUPFAM" id="SSF56112">
    <property type="entry name" value="Protein kinase-like (PK-like)"/>
    <property type="match status" value="1"/>
</dbReference>
<name>A0A7C9KW71_9FIRM</name>
<keyword evidence="2" id="KW-0548">Nucleotidyltransferase</keyword>
<reference evidence="4 5" key="1">
    <citation type="journal article" date="2019" name="Nat. Med.">
        <title>A library of human gut bacterial isolates paired with longitudinal multiomics data enables mechanistic microbiome research.</title>
        <authorList>
            <person name="Poyet M."/>
            <person name="Groussin M."/>
            <person name="Gibbons S.M."/>
            <person name="Avila-Pacheco J."/>
            <person name="Jiang X."/>
            <person name="Kearney S.M."/>
            <person name="Perrotta A.R."/>
            <person name="Berdy B."/>
            <person name="Zhao S."/>
            <person name="Lieberman T.D."/>
            <person name="Swanson P.K."/>
            <person name="Smith M."/>
            <person name="Roesemann S."/>
            <person name="Alexander J.E."/>
            <person name="Rich S.A."/>
            <person name="Livny J."/>
            <person name="Vlamakis H."/>
            <person name="Clish C."/>
            <person name="Bullock K."/>
            <person name="Deik A."/>
            <person name="Scott J."/>
            <person name="Pierce K.A."/>
            <person name="Xavier R.J."/>
            <person name="Alm E.J."/>
        </authorList>
    </citation>
    <scope>NUCLEOTIDE SEQUENCE [LARGE SCALE GENOMIC DNA]</scope>
    <source>
        <strain evidence="4 5">BIOML-A1</strain>
    </source>
</reference>
<feature type="domain" description="MobA-like NTP transferase" evidence="3">
    <location>
        <begin position="69"/>
        <end position="169"/>
    </location>
</feature>
<dbReference type="Pfam" id="PF12804">
    <property type="entry name" value="NTP_transf_3"/>
    <property type="match status" value="1"/>
</dbReference>
<evidence type="ECO:0000313" key="5">
    <source>
        <dbReference type="Proteomes" id="UP000481964"/>
    </source>
</evidence>
<evidence type="ECO:0000256" key="1">
    <source>
        <dbReference type="ARBA" id="ARBA00022679"/>
    </source>
</evidence>
<dbReference type="CDD" id="cd05151">
    <property type="entry name" value="ChoK-like"/>
    <property type="match status" value="1"/>
</dbReference>
<dbReference type="Gene3D" id="3.90.1200.10">
    <property type="match status" value="1"/>
</dbReference>
<dbReference type="InterPro" id="IPR029044">
    <property type="entry name" value="Nucleotide-diphossugar_trans"/>
</dbReference>
<evidence type="ECO:0000259" key="3">
    <source>
        <dbReference type="Pfam" id="PF12804"/>
    </source>
</evidence>
<dbReference type="InterPro" id="IPR025877">
    <property type="entry name" value="MobA-like_NTP_Trfase"/>
</dbReference>
<dbReference type="InterPro" id="IPR050065">
    <property type="entry name" value="GlmU-like"/>
</dbReference>
<keyword evidence="1 4" id="KW-0808">Transferase</keyword>
<dbReference type="AlphaFoldDB" id="A0A7C9KW71"/>
<dbReference type="SUPFAM" id="SSF53448">
    <property type="entry name" value="Nucleotide-diphospho-sugar transferases"/>
    <property type="match status" value="1"/>
</dbReference>
<dbReference type="Pfam" id="PF13412">
    <property type="entry name" value="HTH_24"/>
    <property type="match status" value="1"/>
</dbReference>
<dbReference type="PANTHER" id="PTHR43584:SF5">
    <property type="entry name" value="PROTEIN LICC"/>
    <property type="match status" value="1"/>
</dbReference>
<dbReference type="Gene3D" id="3.30.200.20">
    <property type="entry name" value="Phosphorylase Kinase, domain 1"/>
    <property type="match status" value="1"/>
</dbReference>
<dbReference type="PANTHER" id="PTHR43584">
    <property type="entry name" value="NUCLEOTIDYL TRANSFERASE"/>
    <property type="match status" value="1"/>
</dbReference>
<dbReference type="InterPro" id="IPR011009">
    <property type="entry name" value="Kinase-like_dom_sf"/>
</dbReference>
<dbReference type="EMBL" id="WKRD01000003">
    <property type="protein sequence ID" value="MSC56807.1"/>
    <property type="molecule type" value="Genomic_DNA"/>
</dbReference>
<dbReference type="Gene3D" id="3.90.550.10">
    <property type="entry name" value="Spore Coat Polysaccharide Biosynthesis Protein SpsA, Chain A"/>
    <property type="match status" value="1"/>
</dbReference>
<proteinExistence type="predicted"/>
<dbReference type="GO" id="GO:0016779">
    <property type="term" value="F:nucleotidyltransferase activity"/>
    <property type="evidence" value="ECO:0007669"/>
    <property type="project" value="UniProtKB-KW"/>
</dbReference>
<evidence type="ECO:0000256" key="2">
    <source>
        <dbReference type="ARBA" id="ARBA00022695"/>
    </source>
</evidence>
<organism evidence="4 5">
    <name type="scientific">Lachnospira eligens</name>
    <dbReference type="NCBI Taxonomy" id="39485"/>
    <lineage>
        <taxon>Bacteria</taxon>
        <taxon>Bacillati</taxon>
        <taxon>Bacillota</taxon>
        <taxon>Clostridia</taxon>
        <taxon>Lachnospirales</taxon>
        <taxon>Lachnospiraceae</taxon>
        <taxon>Lachnospira</taxon>
    </lineage>
</organism>
<gene>
    <name evidence="4" type="ORF">GKE48_04970</name>
</gene>
<accession>A0A7C9KW71</accession>
<comment type="caution">
    <text evidence="4">The sequence shown here is derived from an EMBL/GenBank/DDBJ whole genome shotgun (WGS) entry which is preliminary data.</text>
</comment>
<dbReference type="Pfam" id="PF01633">
    <property type="entry name" value="Choline_kinase"/>
    <property type="match status" value="1"/>
</dbReference>
<dbReference type="RefSeq" id="WP_154300565.1">
    <property type="nucleotide sequence ID" value="NZ_WKRD01000003.1"/>
</dbReference>
<evidence type="ECO:0000313" key="4">
    <source>
        <dbReference type="EMBL" id="MSC56807.1"/>
    </source>
</evidence>
<protein>
    <submittedName>
        <fullName evidence="4">NTP transferase domain-containing protein</fullName>
    </submittedName>
</protein>
<dbReference type="Proteomes" id="UP000481964">
    <property type="component" value="Unassembled WGS sequence"/>
</dbReference>